<protein>
    <submittedName>
        <fullName evidence="2">Uncharacterized protein</fullName>
    </submittedName>
</protein>
<name>A0AAV8RU07_ENSVE</name>
<evidence type="ECO:0000313" key="2">
    <source>
        <dbReference type="EMBL" id="KAJ8505995.1"/>
    </source>
</evidence>
<feature type="region of interest" description="Disordered" evidence="1">
    <location>
        <begin position="51"/>
        <end position="83"/>
    </location>
</feature>
<evidence type="ECO:0000256" key="1">
    <source>
        <dbReference type="SAM" id="MobiDB-lite"/>
    </source>
</evidence>
<reference evidence="2 3" key="1">
    <citation type="submission" date="2022-12" db="EMBL/GenBank/DDBJ databases">
        <title>Chromosome-scale assembly of the Ensete ventricosum genome.</title>
        <authorList>
            <person name="Dussert Y."/>
            <person name="Stocks J."/>
            <person name="Wendawek A."/>
            <person name="Woldeyes F."/>
            <person name="Nichols R.A."/>
            <person name="Borrell J.S."/>
        </authorList>
    </citation>
    <scope>NUCLEOTIDE SEQUENCE [LARGE SCALE GENOMIC DNA]</scope>
    <source>
        <strain evidence="3">cv. Maze</strain>
        <tissue evidence="2">Seeds</tissue>
    </source>
</reference>
<dbReference type="PANTHER" id="PTHR36713:SF1">
    <property type="entry name" value="OS09G0344700 PROTEIN"/>
    <property type="match status" value="1"/>
</dbReference>
<dbReference type="AlphaFoldDB" id="A0AAV8RU07"/>
<comment type="caution">
    <text evidence="2">The sequence shown here is derived from an EMBL/GenBank/DDBJ whole genome shotgun (WGS) entry which is preliminary data.</text>
</comment>
<feature type="compositionally biased region" description="Acidic residues" evidence="1">
    <location>
        <begin position="56"/>
        <end position="71"/>
    </location>
</feature>
<dbReference type="EMBL" id="JAQQAF010000002">
    <property type="protein sequence ID" value="KAJ8505995.1"/>
    <property type="molecule type" value="Genomic_DNA"/>
</dbReference>
<dbReference type="PANTHER" id="PTHR36713">
    <property type="entry name" value="OS09G0344700 PROTEIN"/>
    <property type="match status" value="1"/>
</dbReference>
<gene>
    <name evidence="2" type="ORF">OPV22_006881</name>
</gene>
<keyword evidence="3" id="KW-1185">Reference proteome</keyword>
<accession>A0AAV8RU07</accession>
<feature type="compositionally biased region" description="Acidic residues" evidence="1">
    <location>
        <begin position="112"/>
        <end position="122"/>
    </location>
</feature>
<dbReference type="Proteomes" id="UP001222027">
    <property type="component" value="Unassembled WGS sequence"/>
</dbReference>
<evidence type="ECO:0000313" key="3">
    <source>
        <dbReference type="Proteomes" id="UP001222027"/>
    </source>
</evidence>
<sequence length="122" mass="12559">MDEEEERGAVLHEAAAAFIAPPRLEDAGLEDCALPPESIMEAFALAAISVGPRVDEDGDDEGFGEAPDEDSASGAPSAAVGGGGVGVLASDGLAVLGGYDSDSDERKTAKEFEDEEKEEFSR</sequence>
<proteinExistence type="predicted"/>
<feature type="region of interest" description="Disordered" evidence="1">
    <location>
        <begin position="96"/>
        <end position="122"/>
    </location>
</feature>
<organism evidence="2 3">
    <name type="scientific">Ensete ventricosum</name>
    <name type="common">Abyssinian banana</name>
    <name type="synonym">Musa ensete</name>
    <dbReference type="NCBI Taxonomy" id="4639"/>
    <lineage>
        <taxon>Eukaryota</taxon>
        <taxon>Viridiplantae</taxon>
        <taxon>Streptophyta</taxon>
        <taxon>Embryophyta</taxon>
        <taxon>Tracheophyta</taxon>
        <taxon>Spermatophyta</taxon>
        <taxon>Magnoliopsida</taxon>
        <taxon>Liliopsida</taxon>
        <taxon>Zingiberales</taxon>
        <taxon>Musaceae</taxon>
        <taxon>Ensete</taxon>
    </lineage>
</organism>